<feature type="coiled-coil region" evidence="1">
    <location>
        <begin position="83"/>
        <end position="110"/>
    </location>
</feature>
<evidence type="ECO:0000313" key="2">
    <source>
        <dbReference type="EMBL" id="KAJ3600008.1"/>
    </source>
</evidence>
<comment type="caution">
    <text evidence="2">The sequence shown here is derived from an EMBL/GenBank/DDBJ whole genome shotgun (WGS) entry which is preliminary data.</text>
</comment>
<name>A0A9Q0E4Z2_9TELE</name>
<evidence type="ECO:0000313" key="3">
    <source>
        <dbReference type="Proteomes" id="UP001148018"/>
    </source>
</evidence>
<dbReference type="EMBL" id="JANIIK010000048">
    <property type="protein sequence ID" value="KAJ3600008.1"/>
    <property type="molecule type" value="Genomic_DNA"/>
</dbReference>
<feature type="non-terminal residue" evidence="2">
    <location>
        <position position="249"/>
    </location>
</feature>
<accession>A0A9Q0E4Z2</accession>
<reference evidence="2" key="1">
    <citation type="submission" date="2022-07" db="EMBL/GenBank/DDBJ databases">
        <title>Chromosome-level genome of Muraenolepis orangiensis.</title>
        <authorList>
            <person name="Kim J."/>
        </authorList>
    </citation>
    <scope>NUCLEOTIDE SEQUENCE</scope>
    <source>
        <strain evidence="2">KU_S4_2022</strain>
        <tissue evidence="2">Muscle</tissue>
    </source>
</reference>
<sequence>MKHYIGNSDPLGDILGDMIAGEFQLREAQEQRRLEEHEYQSIRLELVIGYRQTLADLQTGNRRAEKKAKWRKTWNSDPLGGMIATLEFQLREAQEQRRLEEHEYQSIRLELVIGYRQTLADLQTGNRRAEKKAKWRKTWNSFCSDPLVFMGVLGDMIAGEFQLREAQEQRRLEEHEYQSIRLELVIGYRQTLADLQTGNRRAEKKAKWRKTIGEMLHMTKGVAPGKVGGQETEEEKISIVIDQLNKDIL</sequence>
<protein>
    <submittedName>
        <fullName evidence="2">Uncharacterized protein</fullName>
    </submittedName>
</protein>
<keyword evidence="1" id="KW-0175">Coiled coil</keyword>
<organism evidence="2 3">
    <name type="scientific">Muraenolepis orangiensis</name>
    <name type="common">Patagonian moray cod</name>
    <dbReference type="NCBI Taxonomy" id="630683"/>
    <lineage>
        <taxon>Eukaryota</taxon>
        <taxon>Metazoa</taxon>
        <taxon>Chordata</taxon>
        <taxon>Craniata</taxon>
        <taxon>Vertebrata</taxon>
        <taxon>Euteleostomi</taxon>
        <taxon>Actinopterygii</taxon>
        <taxon>Neopterygii</taxon>
        <taxon>Teleostei</taxon>
        <taxon>Neoteleostei</taxon>
        <taxon>Acanthomorphata</taxon>
        <taxon>Zeiogadaria</taxon>
        <taxon>Gadariae</taxon>
        <taxon>Gadiformes</taxon>
        <taxon>Muraenolepidoidei</taxon>
        <taxon>Muraenolepididae</taxon>
        <taxon>Muraenolepis</taxon>
    </lineage>
</organism>
<gene>
    <name evidence="2" type="ORF">NHX12_033960</name>
</gene>
<keyword evidence="3" id="KW-1185">Reference proteome</keyword>
<proteinExistence type="predicted"/>
<dbReference type="AlphaFoldDB" id="A0A9Q0E4Z2"/>
<dbReference type="Proteomes" id="UP001148018">
    <property type="component" value="Unassembled WGS sequence"/>
</dbReference>
<evidence type="ECO:0000256" key="1">
    <source>
        <dbReference type="SAM" id="Coils"/>
    </source>
</evidence>